<proteinExistence type="predicted"/>
<reference evidence="1" key="1">
    <citation type="journal article" date="2015" name="Proc. Natl. Acad. Sci. U.S.A.">
        <title>Networks of energetic and metabolic interactions define dynamics in microbial communities.</title>
        <authorList>
            <person name="Embree M."/>
            <person name="Liu J.K."/>
            <person name="Al-Bassam M.M."/>
            <person name="Zengler K."/>
        </authorList>
    </citation>
    <scope>NUCLEOTIDE SEQUENCE</scope>
</reference>
<dbReference type="SUPFAM" id="SSF53850">
    <property type="entry name" value="Periplasmic binding protein-like II"/>
    <property type="match status" value="2"/>
</dbReference>
<dbReference type="PANTHER" id="PTHR30024">
    <property type="entry name" value="ALIPHATIC SULFONATES-BINDING PROTEIN-RELATED"/>
    <property type="match status" value="1"/>
</dbReference>
<accession>A0A0W8EUU8</accession>
<sequence>MNYSLQVVLAALVVVCLVIAGCTTPGPSPENEVTIIYARGTGPMPTLLATDQIDGYIAWQPFVEVAPLAGIGKVIAYSGDLPPAGKWQNHPCCVFAARQDAIENNPDLTNALTAALILSTRYIDDHPDESAEIVADWLAGKGNFTYGDISVSSVEVLKRAFPTVKFVNPPTDQWKTDQLEFVYAQRELGLLTGSLLNSTDQESLDLLFDSRPYDAAAAMIESGTITTPPSQSRQVGVGYLLSDHHAALFVAVKNWQYFEETYGIAIKPRDQSASRPEIADLVVNGRPVAELKLISADAGPQVMQLAATNTVAYALVGNPPAIAAIDKNTPIKIIMAVNLEGSGVVIADDAPADDWESFVEWAKSRSAQGKPVIIAAPGKGSIQDVLIRSALEESGLSVREG</sequence>
<gene>
    <name evidence="1" type="ORF">ASZ90_016444</name>
</gene>
<evidence type="ECO:0008006" key="2">
    <source>
        <dbReference type="Google" id="ProtNLM"/>
    </source>
</evidence>
<evidence type="ECO:0000313" key="1">
    <source>
        <dbReference type="EMBL" id="KUG12376.1"/>
    </source>
</evidence>
<dbReference type="EMBL" id="LNQE01001729">
    <property type="protein sequence ID" value="KUG12376.1"/>
    <property type="molecule type" value="Genomic_DNA"/>
</dbReference>
<comment type="caution">
    <text evidence="1">The sequence shown here is derived from an EMBL/GenBank/DDBJ whole genome shotgun (WGS) entry which is preliminary data.</text>
</comment>
<organism evidence="1">
    <name type="scientific">hydrocarbon metagenome</name>
    <dbReference type="NCBI Taxonomy" id="938273"/>
    <lineage>
        <taxon>unclassified sequences</taxon>
        <taxon>metagenomes</taxon>
        <taxon>ecological metagenomes</taxon>
    </lineage>
</organism>
<dbReference type="AlphaFoldDB" id="A0A0W8EUU8"/>
<dbReference type="Pfam" id="PF13379">
    <property type="entry name" value="NMT1_2"/>
    <property type="match status" value="2"/>
</dbReference>
<protein>
    <recommendedName>
        <fullName evidence="2">Abc-type nitrate/sulfonate/bicarbonate transport system, periplasmic component</fullName>
    </recommendedName>
</protein>
<dbReference type="Gene3D" id="3.40.190.10">
    <property type="entry name" value="Periplasmic binding protein-like II"/>
    <property type="match status" value="1"/>
</dbReference>
<name>A0A0W8EUU8_9ZZZZ</name>